<dbReference type="RefSeq" id="WP_345736661.1">
    <property type="nucleotide sequence ID" value="NZ_BAABIA010000004.1"/>
</dbReference>
<feature type="region of interest" description="Disordered" evidence="1">
    <location>
        <begin position="188"/>
        <end position="285"/>
    </location>
</feature>
<dbReference type="EMBL" id="BAABIA010000004">
    <property type="protein sequence ID" value="GAA5141029.1"/>
    <property type="molecule type" value="Genomic_DNA"/>
</dbReference>
<dbReference type="Proteomes" id="UP001499852">
    <property type="component" value="Unassembled WGS sequence"/>
</dbReference>
<keyword evidence="3" id="KW-1185">Reference proteome</keyword>
<accession>A0ABP9PA53</accession>
<evidence type="ECO:0000256" key="1">
    <source>
        <dbReference type="SAM" id="MobiDB-lite"/>
    </source>
</evidence>
<feature type="compositionally biased region" description="Low complexity" evidence="1">
    <location>
        <begin position="129"/>
        <end position="142"/>
    </location>
</feature>
<protein>
    <submittedName>
        <fullName evidence="2">Uncharacterized protein</fullName>
    </submittedName>
</protein>
<name>A0ABP9PA53_9BACT</name>
<feature type="compositionally biased region" description="Low complexity" evidence="1">
    <location>
        <begin position="217"/>
        <end position="230"/>
    </location>
</feature>
<evidence type="ECO:0000313" key="2">
    <source>
        <dbReference type="EMBL" id="GAA5141029.1"/>
    </source>
</evidence>
<organism evidence="2 3">
    <name type="scientific">Prosthecobacter algae</name>
    <dbReference type="NCBI Taxonomy" id="1144682"/>
    <lineage>
        <taxon>Bacteria</taxon>
        <taxon>Pseudomonadati</taxon>
        <taxon>Verrucomicrobiota</taxon>
        <taxon>Verrucomicrobiia</taxon>
        <taxon>Verrucomicrobiales</taxon>
        <taxon>Verrucomicrobiaceae</taxon>
        <taxon>Prosthecobacter</taxon>
    </lineage>
</organism>
<evidence type="ECO:0000313" key="3">
    <source>
        <dbReference type="Proteomes" id="UP001499852"/>
    </source>
</evidence>
<reference evidence="3" key="1">
    <citation type="journal article" date="2019" name="Int. J. Syst. Evol. Microbiol.">
        <title>The Global Catalogue of Microorganisms (GCM) 10K type strain sequencing project: providing services to taxonomists for standard genome sequencing and annotation.</title>
        <authorList>
            <consortium name="The Broad Institute Genomics Platform"/>
            <consortium name="The Broad Institute Genome Sequencing Center for Infectious Disease"/>
            <person name="Wu L."/>
            <person name="Ma J."/>
        </authorList>
    </citation>
    <scope>NUCLEOTIDE SEQUENCE [LARGE SCALE GENOMIC DNA]</scope>
    <source>
        <strain evidence="3">JCM 18053</strain>
    </source>
</reference>
<feature type="region of interest" description="Disordered" evidence="1">
    <location>
        <begin position="123"/>
        <end position="144"/>
    </location>
</feature>
<sequence>MHPLTLPDPRHEAFATHLASGHDPVTAYLQAGFSAKNANLRSRQLARSPEIVLRTAHLRTCLPQIAELRDRFAPSLLLMPQTREEMLVWLWQIMNGSRPALPLQFRAAALYCRLQGWHLNRPNRSSQTEAISPAESASSEPALSDTQRALLASLNRQTLASDLTGLPPAEEALTRFTSLMADLHGLTAQAPTPQPANPSLTEAPPASLADHPPLPISSPSQSPDSQALAPTPSPNGEKSALPLKTPHLPTAARPKPPIPALRLIAHPSSFPDLHQPSKLPPRKLC</sequence>
<gene>
    <name evidence="2" type="ORF">GCM10023213_24550</name>
</gene>
<comment type="caution">
    <text evidence="2">The sequence shown here is derived from an EMBL/GenBank/DDBJ whole genome shotgun (WGS) entry which is preliminary data.</text>
</comment>
<proteinExistence type="predicted"/>